<gene>
    <name evidence="8" type="ORF">JX265_001064</name>
</gene>
<evidence type="ECO:0000259" key="7">
    <source>
        <dbReference type="PROSITE" id="PS50157"/>
    </source>
</evidence>
<dbReference type="PANTHER" id="PTHR19818">
    <property type="entry name" value="ZINC FINGER PROTEIN ZIC AND GLI"/>
    <property type="match status" value="1"/>
</dbReference>
<dbReference type="GO" id="GO:0000981">
    <property type="term" value="F:DNA-binding transcription factor activity, RNA polymerase II-specific"/>
    <property type="evidence" value="ECO:0007669"/>
    <property type="project" value="TreeGrafter"/>
</dbReference>
<dbReference type="AlphaFoldDB" id="A0A9Q0AW37"/>
<feature type="region of interest" description="Disordered" evidence="6">
    <location>
        <begin position="237"/>
        <end position="266"/>
    </location>
</feature>
<evidence type="ECO:0000313" key="8">
    <source>
        <dbReference type="EMBL" id="KAI1880824.1"/>
    </source>
</evidence>
<dbReference type="InterPro" id="IPR036236">
    <property type="entry name" value="Znf_C2H2_sf"/>
</dbReference>
<comment type="caution">
    <text evidence="8">The sequence shown here is derived from an EMBL/GenBank/DDBJ whole genome shotgun (WGS) entry which is preliminary data.</text>
</comment>
<dbReference type="InterPro" id="IPR013087">
    <property type="entry name" value="Znf_C2H2_type"/>
</dbReference>
<name>A0A9Q0AW37_9PEZI</name>
<sequence length="266" mass="30030">MRNLQSTIELICEMNGIIAPPNIDDLADSNSPVTAADVAKLREMVNRWCHKSQDNGADPVADSSIDEEDNPHQSVPTGVQETDDHDTAESGTSTNLQTSNERSEPDSPSTYRQASQKRTPSPAHGHKGDQESLPHSSAAPSKSNADAEENATFDCDECRATFKNRHTLKQHSEQVHVGTTCYWPKCNKEFNNEKEVKSHFWEHWDPRLNNNQMYKCNWPGCGRYFARKQQVGRHFSMHNVGARRDEEEQDTDDEEDSGDEDVESEE</sequence>
<dbReference type="GO" id="GO:0045944">
    <property type="term" value="P:positive regulation of transcription by RNA polymerase II"/>
    <property type="evidence" value="ECO:0007669"/>
    <property type="project" value="UniProtKB-ARBA"/>
</dbReference>
<feature type="domain" description="C2H2-type" evidence="7">
    <location>
        <begin position="153"/>
        <end position="181"/>
    </location>
</feature>
<keyword evidence="2" id="KW-0677">Repeat</keyword>
<feature type="compositionally biased region" description="Polar residues" evidence="6">
    <location>
        <begin position="133"/>
        <end position="144"/>
    </location>
</feature>
<evidence type="ECO:0000256" key="1">
    <source>
        <dbReference type="ARBA" id="ARBA00022723"/>
    </source>
</evidence>
<dbReference type="GO" id="GO:0008270">
    <property type="term" value="F:zinc ion binding"/>
    <property type="evidence" value="ECO:0007669"/>
    <property type="project" value="UniProtKB-KW"/>
</dbReference>
<evidence type="ECO:0000256" key="5">
    <source>
        <dbReference type="PROSITE-ProRule" id="PRU00042"/>
    </source>
</evidence>
<dbReference type="SUPFAM" id="SSF57667">
    <property type="entry name" value="beta-beta-alpha zinc fingers"/>
    <property type="match status" value="1"/>
</dbReference>
<dbReference type="PROSITE" id="PS00028">
    <property type="entry name" value="ZINC_FINGER_C2H2_1"/>
    <property type="match status" value="2"/>
</dbReference>
<dbReference type="PROSITE" id="PS50157">
    <property type="entry name" value="ZINC_FINGER_C2H2_2"/>
    <property type="match status" value="2"/>
</dbReference>
<dbReference type="SMART" id="SM00355">
    <property type="entry name" value="ZnF_C2H2"/>
    <property type="match status" value="3"/>
</dbReference>
<feature type="compositionally biased region" description="Polar residues" evidence="6">
    <location>
        <begin position="89"/>
        <end position="119"/>
    </location>
</feature>
<proteinExistence type="predicted"/>
<protein>
    <recommendedName>
        <fullName evidence="7">C2H2-type domain-containing protein</fullName>
    </recommendedName>
</protein>
<dbReference type="PANTHER" id="PTHR19818:SF139">
    <property type="entry name" value="PAIR-RULE PROTEIN ODD-PAIRED"/>
    <property type="match status" value="1"/>
</dbReference>
<keyword evidence="3 5" id="KW-0863">Zinc-finger</keyword>
<organism evidence="8 9">
    <name type="scientific">Neoarthrinium moseri</name>
    <dbReference type="NCBI Taxonomy" id="1658444"/>
    <lineage>
        <taxon>Eukaryota</taxon>
        <taxon>Fungi</taxon>
        <taxon>Dikarya</taxon>
        <taxon>Ascomycota</taxon>
        <taxon>Pezizomycotina</taxon>
        <taxon>Sordariomycetes</taxon>
        <taxon>Xylariomycetidae</taxon>
        <taxon>Amphisphaeriales</taxon>
        <taxon>Apiosporaceae</taxon>
        <taxon>Neoarthrinium</taxon>
    </lineage>
</organism>
<dbReference type="Proteomes" id="UP000829685">
    <property type="component" value="Unassembled WGS sequence"/>
</dbReference>
<dbReference type="GO" id="GO:0005634">
    <property type="term" value="C:nucleus"/>
    <property type="evidence" value="ECO:0007669"/>
    <property type="project" value="UniProtKB-ARBA"/>
</dbReference>
<feature type="region of interest" description="Disordered" evidence="6">
    <location>
        <begin position="50"/>
        <end position="148"/>
    </location>
</feature>
<evidence type="ECO:0000256" key="6">
    <source>
        <dbReference type="SAM" id="MobiDB-lite"/>
    </source>
</evidence>
<feature type="compositionally biased region" description="Acidic residues" evidence="6">
    <location>
        <begin position="247"/>
        <end position="266"/>
    </location>
</feature>
<keyword evidence="4" id="KW-0862">Zinc</keyword>
<evidence type="ECO:0000256" key="4">
    <source>
        <dbReference type="ARBA" id="ARBA00022833"/>
    </source>
</evidence>
<keyword evidence="9" id="KW-1185">Reference proteome</keyword>
<dbReference type="InterPro" id="IPR050329">
    <property type="entry name" value="GLI_C2H2-zinc-finger"/>
</dbReference>
<evidence type="ECO:0000256" key="3">
    <source>
        <dbReference type="ARBA" id="ARBA00022771"/>
    </source>
</evidence>
<feature type="domain" description="C2H2-type" evidence="7">
    <location>
        <begin position="214"/>
        <end position="238"/>
    </location>
</feature>
<dbReference type="EMBL" id="JAFIMR010000002">
    <property type="protein sequence ID" value="KAI1880824.1"/>
    <property type="molecule type" value="Genomic_DNA"/>
</dbReference>
<accession>A0A9Q0AW37</accession>
<dbReference type="GO" id="GO:0000978">
    <property type="term" value="F:RNA polymerase II cis-regulatory region sequence-specific DNA binding"/>
    <property type="evidence" value="ECO:0007669"/>
    <property type="project" value="TreeGrafter"/>
</dbReference>
<reference evidence="8" key="1">
    <citation type="submission" date="2021-03" db="EMBL/GenBank/DDBJ databases">
        <title>Revisited historic fungal species revealed as producer of novel bioactive compounds through whole genome sequencing and comparative genomics.</title>
        <authorList>
            <person name="Vignolle G.A."/>
            <person name="Hochenegger N."/>
            <person name="Mach R.L."/>
            <person name="Mach-Aigner A.R."/>
            <person name="Javad Rahimi M."/>
            <person name="Salim K.A."/>
            <person name="Chan C.M."/>
            <person name="Lim L.B.L."/>
            <person name="Cai F."/>
            <person name="Druzhinina I.S."/>
            <person name="U'Ren J.M."/>
            <person name="Derntl C."/>
        </authorList>
    </citation>
    <scope>NUCLEOTIDE SEQUENCE</scope>
    <source>
        <strain evidence="8">TUCIM 5799</strain>
    </source>
</reference>
<evidence type="ECO:0000313" key="9">
    <source>
        <dbReference type="Proteomes" id="UP000829685"/>
    </source>
</evidence>
<keyword evidence="1" id="KW-0479">Metal-binding</keyword>
<dbReference type="Gene3D" id="3.30.160.60">
    <property type="entry name" value="Classic Zinc Finger"/>
    <property type="match status" value="2"/>
</dbReference>
<evidence type="ECO:0000256" key="2">
    <source>
        <dbReference type="ARBA" id="ARBA00022737"/>
    </source>
</evidence>